<dbReference type="Proteomes" id="UP000757435">
    <property type="component" value="Unassembled WGS sequence"/>
</dbReference>
<accession>A0A951QAT9</accession>
<name>A0A951QAT9_9CYAN</name>
<reference evidence="1" key="1">
    <citation type="submission" date="2021-05" db="EMBL/GenBank/DDBJ databases">
        <authorList>
            <person name="Pietrasiak N."/>
            <person name="Ward R."/>
            <person name="Stajich J.E."/>
            <person name="Kurbessoian T."/>
        </authorList>
    </citation>
    <scope>NUCLEOTIDE SEQUENCE</scope>
    <source>
        <strain evidence="1">UHER 2000/2452</strain>
    </source>
</reference>
<dbReference type="EMBL" id="JAHHHD010000005">
    <property type="protein sequence ID" value="MBW4658434.1"/>
    <property type="molecule type" value="Genomic_DNA"/>
</dbReference>
<dbReference type="AlphaFoldDB" id="A0A951QAT9"/>
<organism evidence="1 2">
    <name type="scientific">Drouetiella hepatica Uher 2000/2452</name>
    <dbReference type="NCBI Taxonomy" id="904376"/>
    <lineage>
        <taxon>Bacteria</taxon>
        <taxon>Bacillati</taxon>
        <taxon>Cyanobacteriota</taxon>
        <taxon>Cyanophyceae</taxon>
        <taxon>Oculatellales</taxon>
        <taxon>Oculatellaceae</taxon>
        <taxon>Drouetiella</taxon>
    </lineage>
</organism>
<comment type="caution">
    <text evidence="1">The sequence shown here is derived from an EMBL/GenBank/DDBJ whole genome shotgun (WGS) entry which is preliminary data.</text>
</comment>
<gene>
    <name evidence="1" type="ORF">KME15_07155</name>
</gene>
<reference evidence="1" key="2">
    <citation type="journal article" date="2022" name="Microbiol. Resour. Announc.">
        <title>Metagenome Sequencing to Explore Phylogenomics of Terrestrial Cyanobacteria.</title>
        <authorList>
            <person name="Ward R.D."/>
            <person name="Stajich J.E."/>
            <person name="Johansen J.R."/>
            <person name="Huntemann M."/>
            <person name="Clum A."/>
            <person name="Foster B."/>
            <person name="Foster B."/>
            <person name="Roux S."/>
            <person name="Palaniappan K."/>
            <person name="Varghese N."/>
            <person name="Mukherjee S."/>
            <person name="Reddy T.B.K."/>
            <person name="Daum C."/>
            <person name="Copeland A."/>
            <person name="Chen I.A."/>
            <person name="Ivanova N.N."/>
            <person name="Kyrpides N.C."/>
            <person name="Shapiro N."/>
            <person name="Eloe-Fadrosh E.A."/>
            <person name="Pietrasiak N."/>
        </authorList>
    </citation>
    <scope>NUCLEOTIDE SEQUENCE</scope>
    <source>
        <strain evidence="1">UHER 2000/2452</strain>
    </source>
</reference>
<evidence type="ECO:0000313" key="2">
    <source>
        <dbReference type="Proteomes" id="UP000757435"/>
    </source>
</evidence>
<sequence length="294" mass="31945">MPISSRSRGGWRRAVSLLPMLLLGMTIGVGRVEAQAAQPTAPADAPPELLQALAQIDAAASQGKLQEVMMFYSPDFRNADGLTYATLQDALKRLWQQYPNLTYKTQLNSWQSDGNAIVVETTTTIATAPAQAPTQLPTRLRQGAIETERLTATITSRQRFENQRIVQQEILAERSQLTSGEQPPTVTVSLPEQVRIGQSYEFDAVVAEPLGDRLLLGAAMEEPIQASGYLQSTPVELELLSSGGLFKVGRAPIKPESLWVSGVIIRDGGMTSVSQRLQIVPLTTSPTRPIAPSR</sequence>
<proteinExistence type="predicted"/>
<protein>
    <submittedName>
        <fullName evidence="1">Nuclear transport factor 2 family protein</fullName>
    </submittedName>
</protein>
<evidence type="ECO:0000313" key="1">
    <source>
        <dbReference type="EMBL" id="MBW4658434.1"/>
    </source>
</evidence>